<proteinExistence type="predicted"/>
<evidence type="ECO:0000313" key="8">
    <source>
        <dbReference type="EMBL" id="RAL22586.1"/>
    </source>
</evidence>
<dbReference type="PROSITE" id="PS51257">
    <property type="entry name" value="PROKAR_LIPOPROTEIN"/>
    <property type="match status" value="1"/>
</dbReference>
<dbReference type="AlphaFoldDB" id="A0A364K2F8"/>
<evidence type="ECO:0000259" key="7">
    <source>
        <dbReference type="PROSITE" id="PS51007"/>
    </source>
</evidence>
<keyword evidence="3 6" id="KW-0479">Metal-binding</keyword>
<gene>
    <name evidence="8" type="ORF">DL897_14340</name>
</gene>
<dbReference type="Gene3D" id="1.10.760.10">
    <property type="entry name" value="Cytochrome c-like domain"/>
    <property type="match status" value="1"/>
</dbReference>
<dbReference type="RefSeq" id="WP_113659829.1">
    <property type="nucleotide sequence ID" value="NZ_KZ845671.1"/>
</dbReference>
<dbReference type="PANTHER" id="PTHR37823">
    <property type="entry name" value="CYTOCHROME C-553-LIKE"/>
    <property type="match status" value="1"/>
</dbReference>
<accession>A0A364K2F8</accession>
<keyword evidence="4" id="KW-0249">Electron transport</keyword>
<name>A0A364K2F8_9BACL</name>
<dbReference type="Proteomes" id="UP000251213">
    <property type="component" value="Unassembled WGS sequence"/>
</dbReference>
<keyword evidence="2 6" id="KW-0349">Heme</keyword>
<evidence type="ECO:0000256" key="4">
    <source>
        <dbReference type="ARBA" id="ARBA00022982"/>
    </source>
</evidence>
<dbReference type="InterPro" id="IPR009056">
    <property type="entry name" value="Cyt_c-like_dom"/>
</dbReference>
<dbReference type="GO" id="GO:0020037">
    <property type="term" value="F:heme binding"/>
    <property type="evidence" value="ECO:0007669"/>
    <property type="project" value="InterPro"/>
</dbReference>
<reference evidence="8 9" key="2">
    <citation type="submission" date="2018-06" db="EMBL/GenBank/DDBJ databases">
        <authorList>
            <person name="Zhirakovskaya E."/>
        </authorList>
    </citation>
    <scope>NUCLEOTIDE SEQUENCE [LARGE SCALE GENOMIC DNA]</scope>
    <source>
        <strain evidence="8 9">FBKL4.011</strain>
    </source>
</reference>
<dbReference type="SUPFAM" id="SSF46626">
    <property type="entry name" value="Cytochrome c"/>
    <property type="match status" value="1"/>
</dbReference>
<organism evidence="8 9">
    <name type="scientific">Thermoflavimicrobium daqui</name>
    <dbReference type="NCBI Taxonomy" id="2137476"/>
    <lineage>
        <taxon>Bacteria</taxon>
        <taxon>Bacillati</taxon>
        <taxon>Bacillota</taxon>
        <taxon>Bacilli</taxon>
        <taxon>Bacillales</taxon>
        <taxon>Thermoactinomycetaceae</taxon>
        <taxon>Thermoflavimicrobium</taxon>
    </lineage>
</organism>
<keyword evidence="5 6" id="KW-0408">Iron</keyword>
<keyword evidence="9" id="KW-1185">Reference proteome</keyword>
<dbReference type="EMBL" id="QJKK01000009">
    <property type="protein sequence ID" value="RAL22586.1"/>
    <property type="molecule type" value="Genomic_DNA"/>
</dbReference>
<dbReference type="PROSITE" id="PS51007">
    <property type="entry name" value="CYTC"/>
    <property type="match status" value="1"/>
</dbReference>
<dbReference type="OrthoDB" id="7933886at2"/>
<protein>
    <submittedName>
        <fullName evidence="8">Cytochrome C</fullName>
    </submittedName>
</protein>
<evidence type="ECO:0000256" key="3">
    <source>
        <dbReference type="ARBA" id="ARBA00022723"/>
    </source>
</evidence>
<evidence type="ECO:0000256" key="2">
    <source>
        <dbReference type="ARBA" id="ARBA00022617"/>
    </source>
</evidence>
<keyword evidence="1" id="KW-0813">Transport</keyword>
<feature type="domain" description="Cytochrome c" evidence="7">
    <location>
        <begin position="48"/>
        <end position="122"/>
    </location>
</feature>
<dbReference type="Pfam" id="PF13442">
    <property type="entry name" value="Cytochrome_CBB3"/>
    <property type="match status" value="1"/>
</dbReference>
<evidence type="ECO:0000256" key="6">
    <source>
        <dbReference type="PROSITE-ProRule" id="PRU00433"/>
    </source>
</evidence>
<dbReference type="GO" id="GO:0009055">
    <property type="term" value="F:electron transfer activity"/>
    <property type="evidence" value="ECO:0007669"/>
    <property type="project" value="InterPro"/>
</dbReference>
<dbReference type="PANTHER" id="PTHR37823:SF2">
    <property type="entry name" value="CYTOCHROME C-550"/>
    <property type="match status" value="1"/>
</dbReference>
<dbReference type="InterPro" id="IPR051811">
    <property type="entry name" value="Cytochrome_c550/c551-like"/>
</dbReference>
<evidence type="ECO:0000256" key="5">
    <source>
        <dbReference type="ARBA" id="ARBA00023004"/>
    </source>
</evidence>
<evidence type="ECO:0000313" key="9">
    <source>
        <dbReference type="Proteomes" id="UP000251213"/>
    </source>
</evidence>
<evidence type="ECO:0000256" key="1">
    <source>
        <dbReference type="ARBA" id="ARBA00022448"/>
    </source>
</evidence>
<reference evidence="8 9" key="1">
    <citation type="submission" date="2018-06" db="EMBL/GenBank/DDBJ databases">
        <title>Thermoflavimicrobium daqus sp. nov., a thermophilic microbe isolated from Moutai-flavour Daqu.</title>
        <authorList>
            <person name="Wang X."/>
            <person name="Zhou H."/>
        </authorList>
    </citation>
    <scope>NUCLEOTIDE SEQUENCE [LARGE SCALE GENOMIC DNA]</scope>
    <source>
        <strain evidence="8 9">FBKL4.011</strain>
    </source>
</reference>
<dbReference type="GO" id="GO:0046872">
    <property type="term" value="F:metal ion binding"/>
    <property type="evidence" value="ECO:0007669"/>
    <property type="project" value="UniProtKB-KW"/>
</dbReference>
<comment type="caution">
    <text evidence="8">The sequence shown here is derived from an EMBL/GenBank/DDBJ whole genome shotgun (WGS) entry which is preliminary data.</text>
</comment>
<dbReference type="InterPro" id="IPR036909">
    <property type="entry name" value="Cyt_c-like_dom_sf"/>
</dbReference>
<sequence>MKRILQAYNKGKQKRKYFLIWGSVWSMMILSGCGSNSLPENNLDATVDQVSAEEKLYQNYCLNCHGDKLEGEYGPSLRRIGQKYTAEEIINIMEKGIGKMPAQNYIPKSEQQQLAKWLVKRK</sequence>